<dbReference type="OrthoDB" id="5584247at2759"/>
<dbReference type="PANTHER" id="PTHR13155:SF1">
    <property type="entry name" value="A-KINASE ANCHOR PROTEIN 10, MITOCHONDRIAL"/>
    <property type="match status" value="1"/>
</dbReference>
<reference evidence="2" key="1">
    <citation type="submission" date="2018-11" db="EMBL/GenBank/DDBJ databases">
        <authorList>
            <consortium name="Pathogen Informatics"/>
        </authorList>
    </citation>
    <scope>NUCLEOTIDE SEQUENCE [LARGE SCALE GENOMIC DNA]</scope>
</reference>
<gene>
    <name evidence="2" type="ORF">HPBE_LOCUS16168</name>
</gene>
<dbReference type="SUPFAM" id="SSF48097">
    <property type="entry name" value="Regulator of G-protein signaling, RGS"/>
    <property type="match status" value="1"/>
</dbReference>
<dbReference type="GO" id="GO:0005739">
    <property type="term" value="C:mitochondrion"/>
    <property type="evidence" value="ECO:0007669"/>
    <property type="project" value="TreeGrafter"/>
</dbReference>
<sequence>MKSNPGRISREAKPLSLGHTSTHTHIQAAADKVNDLFVVALLDAHNIYNKYIDADSSSSISLPKKVSLLSYRCFSKLLVSSLYLINSIFGKKYQLQVLSRRCSLGDILYVPGLLNALLEFVDDRHDQNCIQFLIACNTLEANYDSLPDEEAIEDAMSIYDKYFSMQALSPIEIGAAARQAMESEICSDGGRPARSSFCTAKQFCCLRIENRYLERFVQSPGYHTFLLELETEVRNTVAKIVRILSVLTFSEAPQSQLVWVSHILRFFITSFSSVTFSNFPRNLAEVDCMGQYHVLYDDSLAQERTTPSRIRQKLRKYLDKSTLREEEVAAEVARTIIADVHSMVEAGRR</sequence>
<organism evidence="2">
    <name type="scientific">Heligmosomoides polygyrus</name>
    <name type="common">Parasitic roundworm</name>
    <dbReference type="NCBI Taxonomy" id="6339"/>
    <lineage>
        <taxon>Eukaryota</taxon>
        <taxon>Metazoa</taxon>
        <taxon>Ecdysozoa</taxon>
        <taxon>Nematoda</taxon>
        <taxon>Chromadorea</taxon>
        <taxon>Rhabditida</taxon>
        <taxon>Rhabditina</taxon>
        <taxon>Rhabditomorpha</taxon>
        <taxon>Strongyloidea</taxon>
        <taxon>Heligmosomidae</taxon>
        <taxon>Heligmosomoides</taxon>
    </lineage>
</organism>
<dbReference type="Pfam" id="PF00615">
    <property type="entry name" value="RGS"/>
    <property type="match status" value="1"/>
</dbReference>
<feature type="domain" description="RGS" evidence="1">
    <location>
        <begin position="103"/>
        <end position="226"/>
    </location>
</feature>
<name>A0A3P8AM56_HELPZ</name>
<dbReference type="InterPro" id="IPR052246">
    <property type="entry name" value="Cell_Polariz_PKAAnc"/>
</dbReference>
<dbReference type="AlphaFoldDB" id="A0A3P8AM56"/>
<accession>A0A3P8AM56</accession>
<dbReference type="EMBL" id="UZAH01029266">
    <property type="protein sequence ID" value="VDP05140.1"/>
    <property type="molecule type" value="Genomic_DNA"/>
</dbReference>
<dbReference type="SMART" id="SM00315">
    <property type="entry name" value="RGS"/>
    <property type="match status" value="1"/>
</dbReference>
<evidence type="ECO:0000259" key="1">
    <source>
        <dbReference type="PROSITE" id="PS50132"/>
    </source>
</evidence>
<dbReference type="GO" id="GO:0005886">
    <property type="term" value="C:plasma membrane"/>
    <property type="evidence" value="ECO:0007669"/>
    <property type="project" value="TreeGrafter"/>
</dbReference>
<dbReference type="InterPro" id="IPR036305">
    <property type="entry name" value="RGS_sf"/>
</dbReference>
<protein>
    <recommendedName>
        <fullName evidence="1">RGS domain-containing protein</fullName>
    </recommendedName>
</protein>
<dbReference type="PANTHER" id="PTHR13155">
    <property type="entry name" value="A-KINASE ANCHOR PROTEINS"/>
    <property type="match status" value="1"/>
</dbReference>
<dbReference type="InterPro" id="IPR016137">
    <property type="entry name" value="RGS"/>
</dbReference>
<dbReference type="Gene3D" id="1.10.167.10">
    <property type="entry name" value="Regulator of G-protein Signalling 4, domain 2"/>
    <property type="match status" value="1"/>
</dbReference>
<dbReference type="GO" id="GO:0008104">
    <property type="term" value="P:intracellular protein localization"/>
    <property type="evidence" value="ECO:0007669"/>
    <property type="project" value="TreeGrafter"/>
</dbReference>
<proteinExistence type="predicted"/>
<dbReference type="InterPro" id="IPR044926">
    <property type="entry name" value="RGS_subdomain_2"/>
</dbReference>
<dbReference type="PROSITE" id="PS50132">
    <property type="entry name" value="RGS"/>
    <property type="match status" value="1"/>
</dbReference>
<evidence type="ECO:0000313" key="2">
    <source>
        <dbReference type="EMBL" id="VDP05140.1"/>
    </source>
</evidence>